<dbReference type="Pfam" id="PF12776">
    <property type="entry name" value="Myb_DNA-bind_3"/>
    <property type="match status" value="1"/>
</dbReference>
<reference evidence="2 3" key="1">
    <citation type="submission" date="2014-04" db="EMBL/GenBank/DDBJ databases">
        <authorList>
            <consortium name="DOE Joint Genome Institute"/>
            <person name="Kuo A."/>
            <person name="Kohler A."/>
            <person name="Jargeat P."/>
            <person name="Nagy L.G."/>
            <person name="Floudas D."/>
            <person name="Copeland A."/>
            <person name="Barry K.W."/>
            <person name="Cichocki N."/>
            <person name="Veneault-Fourrey C."/>
            <person name="LaButti K."/>
            <person name="Lindquist E.A."/>
            <person name="Lipzen A."/>
            <person name="Lundell T."/>
            <person name="Morin E."/>
            <person name="Murat C."/>
            <person name="Sun H."/>
            <person name="Tunlid A."/>
            <person name="Henrissat B."/>
            <person name="Grigoriev I.V."/>
            <person name="Hibbett D.S."/>
            <person name="Martin F."/>
            <person name="Nordberg H.P."/>
            <person name="Cantor M.N."/>
            <person name="Hua S.X."/>
        </authorList>
    </citation>
    <scope>NUCLEOTIDE SEQUENCE [LARGE SCALE GENOMIC DNA]</scope>
    <source>
        <strain evidence="2 3">Ve08.2h10</strain>
    </source>
</reference>
<sequence length="160" mass="17660">LEVLLSQCLSSDNGSNFKKPTFTVAAMHLKVKFPNTSGAEKMCAVCQGKWTALKAAYNAVVDIKNTSGFTWSDEHSGGIVLKHDDIWDWYIKVCISPISHVIMKPYKNKGFRHFNAIGQMMPKIVKGTRILWPPLVFLTTSSSIATASSTNMLTPPLSLI</sequence>
<name>A0A0D0E7D1_9AGAM</name>
<dbReference type="InParanoid" id="A0A0D0E7D1"/>
<dbReference type="AlphaFoldDB" id="A0A0D0E7D1"/>
<evidence type="ECO:0000259" key="1">
    <source>
        <dbReference type="Pfam" id="PF12776"/>
    </source>
</evidence>
<dbReference type="EMBL" id="KN825148">
    <property type="protein sequence ID" value="KIK93870.1"/>
    <property type="molecule type" value="Genomic_DNA"/>
</dbReference>
<dbReference type="OrthoDB" id="2686136at2759"/>
<proteinExistence type="predicted"/>
<keyword evidence="3" id="KW-1185">Reference proteome</keyword>
<protein>
    <recommendedName>
        <fullName evidence="1">Myb/SANT-like domain-containing protein</fullName>
    </recommendedName>
</protein>
<evidence type="ECO:0000313" key="3">
    <source>
        <dbReference type="Proteomes" id="UP000054538"/>
    </source>
</evidence>
<dbReference type="InterPro" id="IPR024752">
    <property type="entry name" value="Myb/SANT-like_dom"/>
</dbReference>
<dbReference type="STRING" id="930991.A0A0D0E7D1"/>
<dbReference type="Proteomes" id="UP000054538">
    <property type="component" value="Unassembled WGS sequence"/>
</dbReference>
<evidence type="ECO:0000313" key="2">
    <source>
        <dbReference type="EMBL" id="KIK93870.1"/>
    </source>
</evidence>
<feature type="domain" description="Myb/SANT-like" evidence="1">
    <location>
        <begin position="12"/>
        <end position="90"/>
    </location>
</feature>
<dbReference type="HOGENOM" id="CLU_082499_2_0_1"/>
<feature type="non-terminal residue" evidence="2">
    <location>
        <position position="1"/>
    </location>
</feature>
<organism evidence="2 3">
    <name type="scientific">Paxillus rubicundulus Ve08.2h10</name>
    <dbReference type="NCBI Taxonomy" id="930991"/>
    <lineage>
        <taxon>Eukaryota</taxon>
        <taxon>Fungi</taxon>
        <taxon>Dikarya</taxon>
        <taxon>Basidiomycota</taxon>
        <taxon>Agaricomycotina</taxon>
        <taxon>Agaricomycetes</taxon>
        <taxon>Agaricomycetidae</taxon>
        <taxon>Boletales</taxon>
        <taxon>Paxilineae</taxon>
        <taxon>Paxillaceae</taxon>
        <taxon>Paxillus</taxon>
    </lineage>
</organism>
<accession>A0A0D0E7D1</accession>
<reference evidence="3" key="2">
    <citation type="submission" date="2015-01" db="EMBL/GenBank/DDBJ databases">
        <title>Evolutionary Origins and Diversification of the Mycorrhizal Mutualists.</title>
        <authorList>
            <consortium name="DOE Joint Genome Institute"/>
            <consortium name="Mycorrhizal Genomics Consortium"/>
            <person name="Kohler A."/>
            <person name="Kuo A."/>
            <person name="Nagy L.G."/>
            <person name="Floudas D."/>
            <person name="Copeland A."/>
            <person name="Barry K.W."/>
            <person name="Cichocki N."/>
            <person name="Veneault-Fourrey C."/>
            <person name="LaButti K."/>
            <person name="Lindquist E.A."/>
            <person name="Lipzen A."/>
            <person name="Lundell T."/>
            <person name="Morin E."/>
            <person name="Murat C."/>
            <person name="Riley R."/>
            <person name="Ohm R."/>
            <person name="Sun H."/>
            <person name="Tunlid A."/>
            <person name="Henrissat B."/>
            <person name="Grigoriev I.V."/>
            <person name="Hibbett D.S."/>
            <person name="Martin F."/>
        </authorList>
    </citation>
    <scope>NUCLEOTIDE SEQUENCE [LARGE SCALE GENOMIC DNA]</scope>
    <source>
        <strain evidence="3">Ve08.2h10</strain>
    </source>
</reference>
<gene>
    <name evidence="2" type="ORF">PAXRUDRAFT_144068</name>
</gene>